<dbReference type="PANTHER" id="PTHR33209">
    <property type="entry name" value="PROTEASE 4"/>
    <property type="match status" value="1"/>
</dbReference>
<dbReference type="CDD" id="cd07018">
    <property type="entry name" value="S49_SppA_67K_type"/>
    <property type="match status" value="1"/>
</dbReference>
<organism evidence="8">
    <name type="scientific">hydrothermal vent metagenome</name>
    <dbReference type="NCBI Taxonomy" id="652676"/>
    <lineage>
        <taxon>unclassified sequences</taxon>
        <taxon>metagenomes</taxon>
        <taxon>ecological metagenomes</taxon>
    </lineage>
</organism>
<protein>
    <submittedName>
        <fullName evidence="8">Signal peptide peptidase SppA (Protease 4)</fullName>
    </submittedName>
</protein>
<dbReference type="GO" id="GO:0006465">
    <property type="term" value="P:signal peptide processing"/>
    <property type="evidence" value="ECO:0007669"/>
    <property type="project" value="InterPro"/>
</dbReference>
<dbReference type="EMBL" id="UOGL01000270">
    <property type="protein sequence ID" value="VAX38876.1"/>
    <property type="molecule type" value="Genomic_DNA"/>
</dbReference>
<gene>
    <name evidence="8" type="ORF">MNBD_PLANCTO02-1681</name>
</gene>
<dbReference type="InterPro" id="IPR002142">
    <property type="entry name" value="Peptidase_S49"/>
</dbReference>
<evidence type="ECO:0000256" key="5">
    <source>
        <dbReference type="ARBA" id="ARBA00022825"/>
    </source>
</evidence>
<comment type="subcellular location">
    <subcellularLocation>
        <location evidence="1">Membrane</location>
    </subcellularLocation>
</comment>
<dbReference type="InterPro" id="IPR004635">
    <property type="entry name" value="Pept_S49_SppA"/>
</dbReference>
<keyword evidence="3 8" id="KW-0645">Protease</keyword>
<dbReference type="InterPro" id="IPR047272">
    <property type="entry name" value="S49_SppA_C"/>
</dbReference>
<evidence type="ECO:0000313" key="8">
    <source>
        <dbReference type="EMBL" id="VAX38876.1"/>
    </source>
</evidence>
<dbReference type="NCBIfam" id="TIGR00705">
    <property type="entry name" value="SppA_67K"/>
    <property type="match status" value="1"/>
</dbReference>
<sequence length="603" mass="65299">MLNVKQLIYCVGLALLLPSLMSANLFAAAEEKEKGATYAHIILKGAYPEGATAPGLFGDLTESLADVIKRFDKAANDPKISGVLIEVKSPSVGWGKLNELRQAILRVRAKGKKVSCWMETGTSKDYMLAATCDEIIMPESGMLLLPGLRAEVSFYKNLFDKLDIKADILRVGEFKSAAEPFTRTSMSAPFRKEMEEILDNYHSQMVSIIAKGRKLDPKKVTAIIDDGLLDVKEAKKQALVDVVIYQDQIEKHLATHHAGSKVTLKKKYGKKKLDLDFSGFGGMIKFMNLIMGVDSGNGKRGGAKIAVIHATGAITSGRSSDSMFSGKTLGSETFVKAVQKAVKDSQVKAIVVRVNSPGGSALASDIMWRSLQVAKKAGKPIVISMGDVAASGGYYIAMGADVIYAEPGTLTGSIGVVGGKLAFKGLYEKIGITTEVISRGKNSGILSLLNPMSESEKKTMQRLLLNTYKDFTTKAATGRKMKYDALEKLARGRIYTGAMAKKIGLVDELGTIEDAIAHAKKLAGLNPDDDVERMILPKPVSPFEQLFGPVDAQAKMKAQQKVMINTLKELSPEMAEQLKAMSTINLLAKEPKLLIVPFRLTIK</sequence>
<dbReference type="PIRSF" id="PIRSF001217">
    <property type="entry name" value="Protease_4_SppA"/>
    <property type="match status" value="1"/>
</dbReference>
<dbReference type="PANTHER" id="PTHR33209:SF1">
    <property type="entry name" value="PEPTIDASE S49 DOMAIN-CONTAINING PROTEIN"/>
    <property type="match status" value="1"/>
</dbReference>
<proteinExistence type="inferred from homology"/>
<dbReference type="InterPro" id="IPR004634">
    <property type="entry name" value="Pept_S49_pIV"/>
</dbReference>
<evidence type="ECO:0000256" key="2">
    <source>
        <dbReference type="ARBA" id="ARBA00008683"/>
    </source>
</evidence>
<reference evidence="8" key="1">
    <citation type="submission" date="2018-06" db="EMBL/GenBank/DDBJ databases">
        <authorList>
            <person name="Zhirakovskaya E."/>
        </authorList>
    </citation>
    <scope>NUCLEOTIDE SEQUENCE</scope>
</reference>
<feature type="domain" description="Peptidase S49" evidence="7">
    <location>
        <begin position="108"/>
        <end position="256"/>
    </location>
</feature>
<evidence type="ECO:0000259" key="7">
    <source>
        <dbReference type="Pfam" id="PF01343"/>
    </source>
</evidence>
<dbReference type="Pfam" id="PF01343">
    <property type="entry name" value="Peptidase_S49"/>
    <property type="match status" value="2"/>
</dbReference>
<evidence type="ECO:0000256" key="3">
    <source>
        <dbReference type="ARBA" id="ARBA00022670"/>
    </source>
</evidence>
<keyword evidence="6" id="KW-0472">Membrane</keyword>
<dbReference type="NCBIfam" id="TIGR00706">
    <property type="entry name" value="SppA_dom"/>
    <property type="match status" value="1"/>
</dbReference>
<dbReference type="Gene3D" id="6.20.330.10">
    <property type="match status" value="1"/>
</dbReference>
<dbReference type="InterPro" id="IPR029045">
    <property type="entry name" value="ClpP/crotonase-like_dom_sf"/>
</dbReference>
<dbReference type="AlphaFoldDB" id="A0A3B1D7L3"/>
<name>A0A3B1D7L3_9ZZZZ</name>
<feature type="domain" description="Peptidase S49" evidence="7">
    <location>
        <begin position="374"/>
        <end position="525"/>
    </location>
</feature>
<dbReference type="InterPro" id="IPR047217">
    <property type="entry name" value="S49_SppA_67K_type_N"/>
</dbReference>
<evidence type="ECO:0000256" key="1">
    <source>
        <dbReference type="ARBA" id="ARBA00004370"/>
    </source>
</evidence>
<comment type="similarity">
    <text evidence="2">Belongs to the peptidase S49 family.</text>
</comment>
<keyword evidence="5" id="KW-0720">Serine protease</keyword>
<dbReference type="GO" id="GO:0008236">
    <property type="term" value="F:serine-type peptidase activity"/>
    <property type="evidence" value="ECO:0007669"/>
    <property type="project" value="UniProtKB-KW"/>
</dbReference>
<dbReference type="CDD" id="cd07023">
    <property type="entry name" value="S49_Sppa_N_C"/>
    <property type="match status" value="1"/>
</dbReference>
<accession>A0A3B1D7L3</accession>
<dbReference type="GO" id="GO:0016020">
    <property type="term" value="C:membrane"/>
    <property type="evidence" value="ECO:0007669"/>
    <property type="project" value="UniProtKB-SubCell"/>
</dbReference>
<keyword evidence="4" id="KW-0378">Hydrolase</keyword>
<evidence type="ECO:0000256" key="6">
    <source>
        <dbReference type="ARBA" id="ARBA00023136"/>
    </source>
</evidence>
<evidence type="ECO:0000256" key="4">
    <source>
        <dbReference type="ARBA" id="ARBA00022801"/>
    </source>
</evidence>
<dbReference type="SUPFAM" id="SSF52096">
    <property type="entry name" value="ClpP/crotonase"/>
    <property type="match status" value="2"/>
</dbReference>
<dbReference type="Gene3D" id="3.90.226.10">
    <property type="entry name" value="2-enoyl-CoA Hydratase, Chain A, domain 1"/>
    <property type="match status" value="3"/>
</dbReference>